<dbReference type="PANTHER" id="PTHR43280:SF32">
    <property type="entry name" value="TRANSCRIPTIONAL REGULATORY PROTEIN"/>
    <property type="match status" value="1"/>
</dbReference>
<keyword evidence="7" id="KW-1185">Reference proteome</keyword>
<evidence type="ECO:0000259" key="4">
    <source>
        <dbReference type="PROSITE" id="PS01124"/>
    </source>
</evidence>
<dbReference type="Pfam" id="PF12833">
    <property type="entry name" value="HTH_18"/>
    <property type="match status" value="1"/>
</dbReference>
<keyword evidence="1" id="KW-0805">Transcription regulation</keyword>
<name>A0AAW7JN91_9BACT</name>
<protein>
    <submittedName>
        <fullName evidence="6">Helix-turn-helix transcriptional regulator</fullName>
    </submittedName>
</protein>
<dbReference type="EMBL" id="JAUEIE010000003">
    <property type="protein sequence ID" value="MDN0022249.1"/>
    <property type="molecule type" value="Genomic_DNA"/>
</dbReference>
<keyword evidence="2" id="KW-0238">DNA-binding</keyword>
<dbReference type="PANTHER" id="PTHR43280">
    <property type="entry name" value="ARAC-FAMILY TRANSCRIPTIONAL REGULATOR"/>
    <property type="match status" value="1"/>
</dbReference>
<dbReference type="PRINTS" id="PR00032">
    <property type="entry name" value="HTHARAC"/>
</dbReference>
<reference evidence="6" key="2">
    <citation type="submission" date="2023-08" db="EMBL/GenBank/DDBJ databases">
        <title>Identification and characterization of horizontal gene transfer across gut microbiota members of farm animals based on homology search.</title>
        <authorList>
            <person name="Schwarzerova J."/>
            <person name="Nykrynova M."/>
            <person name="Jureckova K."/>
            <person name="Cejkova D."/>
            <person name="Rychlik I."/>
        </authorList>
    </citation>
    <scope>NUCLEOTIDE SEQUENCE</scope>
    <source>
        <strain evidence="6">ET15</strain>
        <strain evidence="5">ET37</strain>
    </source>
</reference>
<dbReference type="RefSeq" id="WP_289824865.1">
    <property type="nucleotide sequence ID" value="NZ_JAUEIE010000003.1"/>
</dbReference>
<evidence type="ECO:0000256" key="2">
    <source>
        <dbReference type="ARBA" id="ARBA00023125"/>
    </source>
</evidence>
<proteinExistence type="predicted"/>
<reference evidence="6" key="1">
    <citation type="submission" date="2023-06" db="EMBL/GenBank/DDBJ databases">
        <authorList>
            <person name="Zeman M."/>
            <person name="Kubasova T."/>
            <person name="Jahodarova E."/>
            <person name="Nykrynova M."/>
            <person name="Rychlik I."/>
        </authorList>
    </citation>
    <scope>NUCLEOTIDE SEQUENCE</scope>
    <source>
        <strain evidence="6">ET15</strain>
        <strain evidence="5">ET37</strain>
    </source>
</reference>
<dbReference type="Proteomes" id="UP001168478">
    <property type="component" value="Unassembled WGS sequence"/>
</dbReference>
<evidence type="ECO:0000313" key="6">
    <source>
        <dbReference type="EMBL" id="MDN0024848.1"/>
    </source>
</evidence>
<keyword evidence="3" id="KW-0804">Transcription</keyword>
<dbReference type="PROSITE" id="PS01124">
    <property type="entry name" value="HTH_ARAC_FAMILY_2"/>
    <property type="match status" value="1"/>
</dbReference>
<dbReference type="EMBL" id="JAUEIF010000003">
    <property type="protein sequence ID" value="MDN0024848.1"/>
    <property type="molecule type" value="Genomic_DNA"/>
</dbReference>
<gene>
    <name evidence="5" type="ORF">QVN81_04305</name>
    <name evidence="6" type="ORF">QVN84_04840</name>
</gene>
<feature type="domain" description="HTH araC/xylS-type" evidence="4">
    <location>
        <begin position="203"/>
        <end position="301"/>
    </location>
</feature>
<dbReference type="AlphaFoldDB" id="A0AAW7JN91"/>
<dbReference type="Proteomes" id="UP001167831">
    <property type="component" value="Unassembled WGS sequence"/>
</dbReference>
<evidence type="ECO:0000313" key="8">
    <source>
        <dbReference type="Proteomes" id="UP001168478"/>
    </source>
</evidence>
<dbReference type="Gene3D" id="1.10.10.60">
    <property type="entry name" value="Homeodomain-like"/>
    <property type="match status" value="1"/>
</dbReference>
<evidence type="ECO:0000313" key="5">
    <source>
        <dbReference type="EMBL" id="MDN0022249.1"/>
    </source>
</evidence>
<evidence type="ECO:0000313" key="7">
    <source>
        <dbReference type="Proteomes" id="UP001167831"/>
    </source>
</evidence>
<comment type="caution">
    <text evidence="6">The sequence shown here is derived from an EMBL/GenBank/DDBJ whole genome shotgun (WGS) entry which is preliminary data.</text>
</comment>
<dbReference type="InterPro" id="IPR009057">
    <property type="entry name" value="Homeodomain-like_sf"/>
</dbReference>
<evidence type="ECO:0000256" key="1">
    <source>
        <dbReference type="ARBA" id="ARBA00023015"/>
    </source>
</evidence>
<dbReference type="InterPro" id="IPR020449">
    <property type="entry name" value="Tscrpt_reg_AraC-type_HTH"/>
</dbReference>
<organism evidence="6 8">
    <name type="scientific">Leyella lascolaii</name>
    <dbReference type="NCBI Taxonomy" id="1776379"/>
    <lineage>
        <taxon>Bacteria</taxon>
        <taxon>Pseudomonadati</taxon>
        <taxon>Bacteroidota</taxon>
        <taxon>Bacteroidia</taxon>
        <taxon>Bacteroidales</taxon>
        <taxon>Prevotellaceae</taxon>
        <taxon>Leyella</taxon>
    </lineage>
</organism>
<sequence length="312" mass="35883">MSENHNTFDRLSFSDMRRMVDDRDTDGKTFFLDHDFAMIKGYNKVFDNILNRKAPFLVEDSRFLLLMRGEADVTVNLINRRFHAGMLIYVGRGSVAQINRVSPDFMPHGMLMGDAFLNLAFDGRLPVSLCGSESSFHMLLPEHDMAVLSGMMRVIWDVVHQSPFCRDAVLGMASAFVNYADWLRQRQISSPVNVRSRGREVFERFITLVNTHCRDERQLSFYAGRMCMCERYLGTLVRKASGVTAKEWIDRAVVTAAKVMLCHTRMPVGEIAYRLHFANDSFFCKYFRRLTGVTPTEFRSEYDSLKKVTSDA</sequence>
<dbReference type="GO" id="GO:0003700">
    <property type="term" value="F:DNA-binding transcription factor activity"/>
    <property type="evidence" value="ECO:0007669"/>
    <property type="project" value="InterPro"/>
</dbReference>
<evidence type="ECO:0000256" key="3">
    <source>
        <dbReference type="ARBA" id="ARBA00023163"/>
    </source>
</evidence>
<dbReference type="GO" id="GO:0043565">
    <property type="term" value="F:sequence-specific DNA binding"/>
    <property type="evidence" value="ECO:0007669"/>
    <property type="project" value="InterPro"/>
</dbReference>
<accession>A0AAW7JN91</accession>
<dbReference type="SUPFAM" id="SSF46689">
    <property type="entry name" value="Homeodomain-like"/>
    <property type="match status" value="1"/>
</dbReference>
<dbReference type="InterPro" id="IPR018060">
    <property type="entry name" value="HTH_AraC"/>
</dbReference>
<dbReference type="SMART" id="SM00342">
    <property type="entry name" value="HTH_ARAC"/>
    <property type="match status" value="1"/>
</dbReference>